<gene>
    <name evidence="2" type="ORF">HNR12_001095</name>
</gene>
<organism evidence="2 3">
    <name type="scientific">Streptomonospora nanhaiensis</name>
    <dbReference type="NCBI Taxonomy" id="1323731"/>
    <lineage>
        <taxon>Bacteria</taxon>
        <taxon>Bacillati</taxon>
        <taxon>Actinomycetota</taxon>
        <taxon>Actinomycetes</taxon>
        <taxon>Streptosporangiales</taxon>
        <taxon>Nocardiopsidaceae</taxon>
        <taxon>Streptomonospora</taxon>
    </lineage>
</organism>
<keyword evidence="3" id="KW-1185">Reference proteome</keyword>
<name>A0A853BH63_9ACTN</name>
<dbReference type="RefSeq" id="WP_179766454.1">
    <property type="nucleotide sequence ID" value="NZ_JACCFO010000001.1"/>
</dbReference>
<accession>A0A853BH63</accession>
<protein>
    <submittedName>
        <fullName evidence="2">Uncharacterized protein</fullName>
    </submittedName>
</protein>
<dbReference type="EMBL" id="JACCFO010000001">
    <property type="protein sequence ID" value="NYI94818.1"/>
    <property type="molecule type" value="Genomic_DNA"/>
</dbReference>
<proteinExistence type="predicted"/>
<reference evidence="2 3" key="1">
    <citation type="submission" date="2020-07" db="EMBL/GenBank/DDBJ databases">
        <title>Sequencing the genomes of 1000 actinobacteria strains.</title>
        <authorList>
            <person name="Klenk H.-P."/>
        </authorList>
    </citation>
    <scope>NUCLEOTIDE SEQUENCE [LARGE SCALE GENOMIC DNA]</scope>
    <source>
        <strain evidence="2 3">DSM 45927</strain>
    </source>
</reference>
<evidence type="ECO:0000313" key="2">
    <source>
        <dbReference type="EMBL" id="NYI94818.1"/>
    </source>
</evidence>
<feature type="region of interest" description="Disordered" evidence="1">
    <location>
        <begin position="15"/>
        <end position="80"/>
    </location>
</feature>
<dbReference type="Proteomes" id="UP000575985">
    <property type="component" value="Unassembled WGS sequence"/>
</dbReference>
<evidence type="ECO:0000313" key="3">
    <source>
        <dbReference type="Proteomes" id="UP000575985"/>
    </source>
</evidence>
<evidence type="ECO:0000256" key="1">
    <source>
        <dbReference type="SAM" id="MobiDB-lite"/>
    </source>
</evidence>
<dbReference type="AlphaFoldDB" id="A0A853BH63"/>
<sequence length="93" mass="10408">MGTRRTWIERKARQFLNGRGGAPTARSPRPHRTGGVAPTRGFGGMSRRRRPTYGAGPRPARRVGGRPGGGLPPEMSRGIRQIESRLRRMLRRH</sequence>
<comment type="caution">
    <text evidence="2">The sequence shown here is derived from an EMBL/GenBank/DDBJ whole genome shotgun (WGS) entry which is preliminary data.</text>
</comment>